<evidence type="ECO:0000313" key="1">
    <source>
        <dbReference type="EMBL" id="KAI5399686.1"/>
    </source>
</evidence>
<gene>
    <name evidence="1" type="ORF">KIW84_064860</name>
</gene>
<evidence type="ECO:0000313" key="2">
    <source>
        <dbReference type="Proteomes" id="UP001058974"/>
    </source>
</evidence>
<accession>A0A9D4WCS4</accession>
<dbReference type="Gramene" id="Psat06G0486000-T1">
    <property type="protein sequence ID" value="KAI5399686.1"/>
    <property type="gene ID" value="KIW84_064860"/>
</dbReference>
<comment type="caution">
    <text evidence="1">The sequence shown here is derived from an EMBL/GenBank/DDBJ whole genome shotgun (WGS) entry which is preliminary data.</text>
</comment>
<name>A0A9D4WCS4_PEA</name>
<keyword evidence="2" id="KW-1185">Reference proteome</keyword>
<protein>
    <submittedName>
        <fullName evidence="1">Uncharacterized protein</fullName>
    </submittedName>
</protein>
<sequence>MGVISLSILSISPSNGQLSTGSNEHPPYVGPQHELRVSIYPTPNYEFLNNGSLSVCFSNHMKVPKHDSVLPLPMNNPNARQNLAVKTLLEEFVRCFYYSLLGYLQNRNGHESSFIIDITSIMLNYVTVVSGTTTRVNIEKIHTPQHLNAHESSISVLSNALALPDLSSSRAAIPVDRGTTGAIRAIVHHPYAKDILMFGVGLVLDVPVGAVAVAARRYDAVVTALLCNSPASINNNRN</sequence>
<organism evidence="1 2">
    <name type="scientific">Pisum sativum</name>
    <name type="common">Garden pea</name>
    <name type="synonym">Lathyrus oleraceus</name>
    <dbReference type="NCBI Taxonomy" id="3888"/>
    <lineage>
        <taxon>Eukaryota</taxon>
        <taxon>Viridiplantae</taxon>
        <taxon>Streptophyta</taxon>
        <taxon>Embryophyta</taxon>
        <taxon>Tracheophyta</taxon>
        <taxon>Spermatophyta</taxon>
        <taxon>Magnoliopsida</taxon>
        <taxon>eudicotyledons</taxon>
        <taxon>Gunneridae</taxon>
        <taxon>Pentapetalae</taxon>
        <taxon>rosids</taxon>
        <taxon>fabids</taxon>
        <taxon>Fabales</taxon>
        <taxon>Fabaceae</taxon>
        <taxon>Papilionoideae</taxon>
        <taxon>50 kb inversion clade</taxon>
        <taxon>NPAAA clade</taxon>
        <taxon>Hologalegina</taxon>
        <taxon>IRL clade</taxon>
        <taxon>Fabeae</taxon>
        <taxon>Lathyrus</taxon>
    </lineage>
</organism>
<dbReference type="AlphaFoldDB" id="A0A9D4WCS4"/>
<reference evidence="1 2" key="1">
    <citation type="journal article" date="2022" name="Nat. Genet.">
        <title>Improved pea reference genome and pan-genome highlight genomic features and evolutionary characteristics.</title>
        <authorList>
            <person name="Yang T."/>
            <person name="Liu R."/>
            <person name="Luo Y."/>
            <person name="Hu S."/>
            <person name="Wang D."/>
            <person name="Wang C."/>
            <person name="Pandey M.K."/>
            <person name="Ge S."/>
            <person name="Xu Q."/>
            <person name="Li N."/>
            <person name="Li G."/>
            <person name="Huang Y."/>
            <person name="Saxena R.K."/>
            <person name="Ji Y."/>
            <person name="Li M."/>
            <person name="Yan X."/>
            <person name="He Y."/>
            <person name="Liu Y."/>
            <person name="Wang X."/>
            <person name="Xiang C."/>
            <person name="Varshney R.K."/>
            <person name="Ding H."/>
            <person name="Gao S."/>
            <person name="Zong X."/>
        </authorList>
    </citation>
    <scope>NUCLEOTIDE SEQUENCE [LARGE SCALE GENOMIC DNA]</scope>
    <source>
        <strain evidence="1 2">cv. Zhongwan 6</strain>
    </source>
</reference>
<dbReference type="EMBL" id="JAMSHJ010000006">
    <property type="protein sequence ID" value="KAI5399686.1"/>
    <property type="molecule type" value="Genomic_DNA"/>
</dbReference>
<dbReference type="Proteomes" id="UP001058974">
    <property type="component" value="Chromosome 6"/>
</dbReference>
<proteinExistence type="predicted"/>